<dbReference type="Proteomes" id="UP000309997">
    <property type="component" value="Unassembled WGS sequence"/>
</dbReference>
<evidence type="ECO:0000313" key="2">
    <source>
        <dbReference type="Proteomes" id="UP000309997"/>
    </source>
</evidence>
<organism evidence="1 2">
    <name type="scientific">Populus alba</name>
    <name type="common">White poplar</name>
    <dbReference type="NCBI Taxonomy" id="43335"/>
    <lineage>
        <taxon>Eukaryota</taxon>
        <taxon>Viridiplantae</taxon>
        <taxon>Streptophyta</taxon>
        <taxon>Embryophyta</taxon>
        <taxon>Tracheophyta</taxon>
        <taxon>Spermatophyta</taxon>
        <taxon>Magnoliopsida</taxon>
        <taxon>eudicotyledons</taxon>
        <taxon>Gunneridae</taxon>
        <taxon>Pentapetalae</taxon>
        <taxon>rosids</taxon>
        <taxon>fabids</taxon>
        <taxon>Malpighiales</taxon>
        <taxon>Salicaceae</taxon>
        <taxon>Saliceae</taxon>
        <taxon>Populus</taxon>
    </lineage>
</organism>
<gene>
    <name evidence="1" type="ORF">D5086_012777</name>
</gene>
<reference evidence="1 2" key="1">
    <citation type="journal article" date="2024" name="Plant Biotechnol. J.">
        <title>Genome and CRISPR/Cas9 system of a widespread forest tree (Populus alba) in the world.</title>
        <authorList>
            <person name="Liu Y.J."/>
            <person name="Jiang P.F."/>
            <person name="Han X.M."/>
            <person name="Li X.Y."/>
            <person name="Wang H.M."/>
            <person name="Wang Y.J."/>
            <person name="Wang X.X."/>
            <person name="Zeng Q.Y."/>
        </authorList>
    </citation>
    <scope>NUCLEOTIDE SEQUENCE [LARGE SCALE GENOMIC DNA]</scope>
    <source>
        <strain evidence="2">cv. PAL-ZL1</strain>
    </source>
</reference>
<proteinExistence type="predicted"/>
<keyword evidence="2" id="KW-1185">Reference proteome</keyword>
<name>A0ACC4C344_POPAL</name>
<protein>
    <submittedName>
        <fullName evidence="1">Uncharacterized protein</fullName>
    </submittedName>
</protein>
<sequence length="72" mass="7699">MESILVPSSLCSWSFHKLPSQGCNAGNHCSSYPSSKPKPHEGLKTSFKIQNSKLNINPVGRLANGPEVGAFS</sequence>
<evidence type="ECO:0000313" key="1">
    <source>
        <dbReference type="EMBL" id="KAL3585910.1"/>
    </source>
</evidence>
<comment type="caution">
    <text evidence="1">The sequence shown here is derived from an EMBL/GenBank/DDBJ whole genome shotgun (WGS) entry which is preliminary data.</text>
</comment>
<dbReference type="EMBL" id="RCHU02000006">
    <property type="protein sequence ID" value="KAL3585910.1"/>
    <property type="molecule type" value="Genomic_DNA"/>
</dbReference>
<accession>A0ACC4C344</accession>